<keyword evidence="2" id="KW-0677">Repeat</keyword>
<dbReference type="GO" id="GO:0000445">
    <property type="term" value="C:THO complex part of transcription export complex"/>
    <property type="evidence" value="ECO:0007669"/>
    <property type="project" value="TreeGrafter"/>
</dbReference>
<evidence type="ECO:0000313" key="5">
    <source>
        <dbReference type="EMBL" id="OXA63150.1"/>
    </source>
</evidence>
<dbReference type="PROSITE" id="PS50082">
    <property type="entry name" value="WD_REPEATS_2"/>
    <property type="match status" value="3"/>
</dbReference>
<organism evidence="5 6">
    <name type="scientific">Folsomia candida</name>
    <name type="common">Springtail</name>
    <dbReference type="NCBI Taxonomy" id="158441"/>
    <lineage>
        <taxon>Eukaryota</taxon>
        <taxon>Metazoa</taxon>
        <taxon>Ecdysozoa</taxon>
        <taxon>Arthropoda</taxon>
        <taxon>Hexapoda</taxon>
        <taxon>Collembola</taxon>
        <taxon>Entomobryomorpha</taxon>
        <taxon>Isotomoidea</taxon>
        <taxon>Isotomidae</taxon>
        <taxon>Proisotominae</taxon>
        <taxon>Folsomia</taxon>
    </lineage>
</organism>
<comment type="similarity">
    <text evidence="3">Belongs to the THOC3 family.</text>
</comment>
<feature type="repeat" description="WD" evidence="4">
    <location>
        <begin position="33"/>
        <end position="74"/>
    </location>
</feature>
<dbReference type="STRING" id="158441.A0A226F1A5"/>
<dbReference type="InterPro" id="IPR015943">
    <property type="entry name" value="WD40/YVTN_repeat-like_dom_sf"/>
</dbReference>
<evidence type="ECO:0000313" key="6">
    <source>
        <dbReference type="Proteomes" id="UP000198287"/>
    </source>
</evidence>
<evidence type="ECO:0000256" key="1">
    <source>
        <dbReference type="ARBA" id="ARBA00022574"/>
    </source>
</evidence>
<dbReference type="PANTHER" id="PTHR22839:SF0">
    <property type="entry name" value="THO COMPLEX SUBUNIT 3"/>
    <property type="match status" value="1"/>
</dbReference>
<dbReference type="FunFam" id="2.130.10.10:FF:001007">
    <property type="entry name" value="THO complex subunit 3"/>
    <property type="match status" value="1"/>
</dbReference>
<dbReference type="OrthoDB" id="340259at2759"/>
<dbReference type="InterPro" id="IPR019775">
    <property type="entry name" value="WD40_repeat_CS"/>
</dbReference>
<dbReference type="InterPro" id="IPR036322">
    <property type="entry name" value="WD40_repeat_dom_sf"/>
</dbReference>
<keyword evidence="6" id="KW-1185">Reference proteome</keyword>
<accession>A0A226F1A5</accession>
<proteinExistence type="inferred from homology"/>
<dbReference type="GO" id="GO:0006406">
    <property type="term" value="P:mRNA export from nucleus"/>
    <property type="evidence" value="ECO:0007669"/>
    <property type="project" value="InterPro"/>
</dbReference>
<dbReference type="OMA" id="WNADGRH"/>
<dbReference type="PROSITE" id="PS50294">
    <property type="entry name" value="WD_REPEATS_REGION"/>
    <property type="match status" value="2"/>
</dbReference>
<dbReference type="AlphaFoldDB" id="A0A226F1A5"/>
<dbReference type="CDD" id="cd00200">
    <property type="entry name" value="WD40"/>
    <property type="match status" value="1"/>
</dbReference>
<dbReference type="Pfam" id="PF25174">
    <property type="entry name" value="Beta-prop_THOC3"/>
    <property type="match status" value="1"/>
</dbReference>
<keyword evidence="1 4" id="KW-0853">WD repeat</keyword>
<sequence>MFPFIGEATGMIEESETDEFKDHFKKNNRIREYTVHSSKIHTVAWNCEGRKLASGSFDKTVAMFTLDKDKLKTDHVFKGHTDSVDQLCWHPQHPDLLGSASGDKSVRIWDARSQKCIETFSTKGENINITWSPDGNNVAVGNKEDLLTFIDLKAGKIFHEQQFKFEVNEIAWSPEGSLFFITNGQGCICIQEFPSMKEEHVIQAHPANCICIKFHPNGHQFAVGAADAVVSLWDLKELACIRTFTNLDWPVRAISFSWDGKLIASGSEDLNIDISHVETGEKIFEVPVETPTFTVAWNPKRDVLAYACDDKDKYERDRDTGSLKLFGLPVE</sequence>
<dbReference type="SMART" id="SM00320">
    <property type="entry name" value="WD40"/>
    <property type="match status" value="6"/>
</dbReference>
<comment type="caution">
    <text evidence="5">The sequence shown here is derived from an EMBL/GenBank/DDBJ whole genome shotgun (WGS) entry which is preliminary data.</text>
</comment>
<feature type="repeat" description="WD" evidence="4">
    <location>
        <begin position="77"/>
        <end position="119"/>
    </location>
</feature>
<dbReference type="InterPro" id="IPR040132">
    <property type="entry name" value="Tex1/THOC3"/>
</dbReference>
<gene>
    <name evidence="5" type="ORF">Fcan01_02907</name>
</gene>
<protein>
    <submittedName>
        <fullName evidence="5">THO complex subunit 3</fullName>
    </submittedName>
</protein>
<dbReference type="Proteomes" id="UP000198287">
    <property type="component" value="Unassembled WGS sequence"/>
</dbReference>
<reference evidence="5 6" key="1">
    <citation type="submission" date="2015-12" db="EMBL/GenBank/DDBJ databases">
        <title>The genome of Folsomia candida.</title>
        <authorList>
            <person name="Faddeeva A."/>
            <person name="Derks M.F."/>
            <person name="Anvar Y."/>
            <person name="Smit S."/>
            <person name="Van Straalen N."/>
            <person name="Roelofs D."/>
        </authorList>
    </citation>
    <scope>NUCLEOTIDE SEQUENCE [LARGE SCALE GENOMIC DNA]</scope>
    <source>
        <strain evidence="5 6">VU population</strain>
        <tissue evidence="5">Whole body</tissue>
    </source>
</reference>
<evidence type="ECO:0000256" key="4">
    <source>
        <dbReference type="PROSITE-ProRule" id="PRU00221"/>
    </source>
</evidence>
<feature type="repeat" description="WD" evidence="4">
    <location>
        <begin position="202"/>
        <end position="243"/>
    </location>
</feature>
<dbReference type="PANTHER" id="PTHR22839">
    <property type="entry name" value="THO COMPLEX SUBUNIT 3 THO3"/>
    <property type="match status" value="1"/>
</dbReference>
<dbReference type="Gene3D" id="2.130.10.10">
    <property type="entry name" value="YVTN repeat-like/Quinoprotein amine dehydrogenase"/>
    <property type="match status" value="2"/>
</dbReference>
<evidence type="ECO:0000256" key="2">
    <source>
        <dbReference type="ARBA" id="ARBA00022737"/>
    </source>
</evidence>
<dbReference type="PROSITE" id="PS00678">
    <property type="entry name" value="WD_REPEATS_1"/>
    <property type="match status" value="1"/>
</dbReference>
<dbReference type="EMBL" id="LNIX01000001">
    <property type="protein sequence ID" value="OXA63150.1"/>
    <property type="molecule type" value="Genomic_DNA"/>
</dbReference>
<evidence type="ECO:0000256" key="3">
    <source>
        <dbReference type="ARBA" id="ARBA00046343"/>
    </source>
</evidence>
<name>A0A226F1A5_FOLCA</name>
<dbReference type="InterPro" id="IPR001680">
    <property type="entry name" value="WD40_rpt"/>
</dbReference>
<dbReference type="SUPFAM" id="SSF50978">
    <property type="entry name" value="WD40 repeat-like"/>
    <property type="match status" value="1"/>
</dbReference>